<dbReference type="GeneID" id="119643660"/>
<name>A0A9C6E054_9MUSC</name>
<dbReference type="RefSeq" id="XP_037898985.1">
    <property type="nucleotide sequence ID" value="XM_038043057.1"/>
</dbReference>
<dbReference type="AlphaFoldDB" id="A0A9C6E054"/>
<feature type="compositionally biased region" description="Low complexity" evidence="1">
    <location>
        <begin position="39"/>
        <end position="55"/>
    </location>
</feature>
<keyword evidence="2" id="KW-1185">Reference proteome</keyword>
<gene>
    <name evidence="3" type="primary">LOC119643660</name>
</gene>
<feature type="region of interest" description="Disordered" evidence="1">
    <location>
        <begin position="88"/>
        <end position="133"/>
    </location>
</feature>
<dbReference type="KEGG" id="gfs:119643660"/>
<evidence type="ECO:0000256" key="1">
    <source>
        <dbReference type="SAM" id="MobiDB-lite"/>
    </source>
</evidence>
<feature type="region of interest" description="Disordered" evidence="1">
    <location>
        <begin position="32"/>
        <end position="55"/>
    </location>
</feature>
<accession>A0A9C6E054</accession>
<proteinExistence type="predicted"/>
<evidence type="ECO:0000313" key="2">
    <source>
        <dbReference type="Proteomes" id="UP000092443"/>
    </source>
</evidence>
<sequence>MEDVFEDSSIACSRQHRSFVNKLDSFFAVSKENSPVNGNTTSAENVVNNNNNEGQQVSNVVPRSIAATPSLTPSSFCSPTTAATATAGTIAGRSGARKSPDNCQPTVNAVPLHPQQQLQKRYQVSEQQHIQQQ</sequence>
<organism evidence="2 3">
    <name type="scientific">Glossina fuscipes</name>
    <dbReference type="NCBI Taxonomy" id="7396"/>
    <lineage>
        <taxon>Eukaryota</taxon>
        <taxon>Metazoa</taxon>
        <taxon>Ecdysozoa</taxon>
        <taxon>Arthropoda</taxon>
        <taxon>Hexapoda</taxon>
        <taxon>Insecta</taxon>
        <taxon>Pterygota</taxon>
        <taxon>Neoptera</taxon>
        <taxon>Endopterygota</taxon>
        <taxon>Diptera</taxon>
        <taxon>Brachycera</taxon>
        <taxon>Muscomorpha</taxon>
        <taxon>Hippoboscoidea</taxon>
        <taxon>Glossinidae</taxon>
        <taxon>Glossina</taxon>
    </lineage>
</organism>
<protein>
    <submittedName>
        <fullName evidence="3">Homeobox protein 5-like</fullName>
    </submittedName>
</protein>
<evidence type="ECO:0000313" key="3">
    <source>
        <dbReference type="RefSeq" id="XP_037898985.1"/>
    </source>
</evidence>
<dbReference type="Proteomes" id="UP000092443">
    <property type="component" value="Unplaced"/>
</dbReference>
<reference evidence="3" key="1">
    <citation type="submission" date="2025-08" db="UniProtKB">
        <authorList>
            <consortium name="RefSeq"/>
        </authorList>
    </citation>
    <scope>IDENTIFICATION</scope>
    <source>
        <tissue evidence="3">Whole body pupa</tissue>
    </source>
</reference>
<feature type="compositionally biased region" description="Polar residues" evidence="1">
    <location>
        <begin position="114"/>
        <end position="133"/>
    </location>
</feature>